<dbReference type="InterPro" id="IPR052836">
    <property type="entry name" value="PRRT_domain-containing"/>
</dbReference>
<reference evidence="10 11" key="1">
    <citation type="submission" date="2024-04" db="EMBL/GenBank/DDBJ databases">
        <authorList>
            <consortium name="Genoscope - CEA"/>
            <person name="William W."/>
        </authorList>
    </citation>
    <scope>NUCLEOTIDE SEQUENCE [LARGE SCALE GENOMIC DNA]</scope>
</reference>
<dbReference type="PANTHER" id="PTHR35578:SF6">
    <property type="entry name" value="PROLINE-RICH TRANSMEMBRANE PROTEIN 4"/>
    <property type="match status" value="1"/>
</dbReference>
<feature type="transmembrane region" description="Helical" evidence="8">
    <location>
        <begin position="456"/>
        <end position="482"/>
    </location>
</feature>
<evidence type="ECO:0000256" key="2">
    <source>
        <dbReference type="ARBA" id="ARBA00022553"/>
    </source>
</evidence>
<feature type="compositionally biased region" description="Polar residues" evidence="7">
    <location>
        <begin position="148"/>
        <end position="157"/>
    </location>
</feature>
<feature type="region of interest" description="Disordered" evidence="7">
    <location>
        <begin position="201"/>
        <end position="246"/>
    </location>
</feature>
<feature type="region of interest" description="Disordered" evidence="7">
    <location>
        <begin position="61"/>
        <end position="157"/>
    </location>
</feature>
<evidence type="ECO:0000256" key="7">
    <source>
        <dbReference type="SAM" id="MobiDB-lite"/>
    </source>
</evidence>
<feature type="transmembrane region" description="Helical" evidence="8">
    <location>
        <begin position="416"/>
        <end position="436"/>
    </location>
</feature>
<keyword evidence="4" id="KW-0732">Signal</keyword>
<organism evidence="10 11">
    <name type="scientific">Lymnaea stagnalis</name>
    <name type="common">Great pond snail</name>
    <name type="synonym">Helix stagnalis</name>
    <dbReference type="NCBI Taxonomy" id="6523"/>
    <lineage>
        <taxon>Eukaryota</taxon>
        <taxon>Metazoa</taxon>
        <taxon>Spiralia</taxon>
        <taxon>Lophotrochozoa</taxon>
        <taxon>Mollusca</taxon>
        <taxon>Gastropoda</taxon>
        <taxon>Heterobranchia</taxon>
        <taxon>Euthyneura</taxon>
        <taxon>Panpulmonata</taxon>
        <taxon>Hygrophila</taxon>
        <taxon>Lymnaeoidea</taxon>
        <taxon>Lymnaeidae</taxon>
        <taxon>Lymnaea</taxon>
    </lineage>
</organism>
<evidence type="ECO:0000256" key="5">
    <source>
        <dbReference type="ARBA" id="ARBA00022989"/>
    </source>
</evidence>
<evidence type="ECO:0000256" key="1">
    <source>
        <dbReference type="ARBA" id="ARBA00004141"/>
    </source>
</evidence>
<evidence type="ECO:0000313" key="10">
    <source>
        <dbReference type="EMBL" id="CAL1528497.1"/>
    </source>
</evidence>
<accession>A0AAV2H544</accession>
<dbReference type="Pfam" id="PF25987">
    <property type="entry name" value="PRRT3"/>
    <property type="match status" value="1"/>
</dbReference>
<feature type="compositionally biased region" description="Polar residues" evidence="7">
    <location>
        <begin position="131"/>
        <end position="140"/>
    </location>
</feature>
<evidence type="ECO:0000256" key="6">
    <source>
        <dbReference type="ARBA" id="ARBA00023136"/>
    </source>
</evidence>
<evidence type="ECO:0000259" key="9">
    <source>
        <dbReference type="Pfam" id="PF25987"/>
    </source>
</evidence>
<evidence type="ECO:0000256" key="3">
    <source>
        <dbReference type="ARBA" id="ARBA00022692"/>
    </source>
</evidence>
<evidence type="ECO:0000313" key="11">
    <source>
        <dbReference type="Proteomes" id="UP001497497"/>
    </source>
</evidence>
<feature type="compositionally biased region" description="Basic residues" evidence="7">
    <location>
        <begin position="87"/>
        <end position="105"/>
    </location>
</feature>
<proteinExistence type="predicted"/>
<feature type="region of interest" description="Disordered" evidence="7">
    <location>
        <begin position="254"/>
        <end position="273"/>
    </location>
</feature>
<keyword evidence="5 8" id="KW-1133">Transmembrane helix</keyword>
<feature type="domain" description="Proline-rich transmembrane protein 3/4" evidence="9">
    <location>
        <begin position="408"/>
        <end position="489"/>
    </location>
</feature>
<gene>
    <name evidence="10" type="ORF">GSLYS_00002667001</name>
</gene>
<dbReference type="PANTHER" id="PTHR35578">
    <property type="entry name" value="PROLINE-RICH TRANSMEMBRANE PROTEIN 4-RELATED"/>
    <property type="match status" value="1"/>
</dbReference>
<keyword evidence="6 8" id="KW-0472">Membrane</keyword>
<comment type="subcellular location">
    <subcellularLocation>
        <location evidence="1">Membrane</location>
        <topology evidence="1">Multi-pass membrane protein</topology>
    </subcellularLocation>
</comment>
<feature type="compositionally biased region" description="Low complexity" evidence="7">
    <location>
        <begin position="108"/>
        <end position="120"/>
    </location>
</feature>
<feature type="compositionally biased region" description="Polar residues" evidence="7">
    <location>
        <begin position="369"/>
        <end position="378"/>
    </location>
</feature>
<keyword evidence="11" id="KW-1185">Reference proteome</keyword>
<feature type="compositionally biased region" description="Acidic residues" evidence="7">
    <location>
        <begin position="230"/>
        <end position="244"/>
    </location>
</feature>
<evidence type="ECO:0000256" key="8">
    <source>
        <dbReference type="SAM" id="Phobius"/>
    </source>
</evidence>
<evidence type="ECO:0000256" key="4">
    <source>
        <dbReference type="ARBA" id="ARBA00022729"/>
    </source>
</evidence>
<comment type="caution">
    <text evidence="10">The sequence shown here is derived from an EMBL/GenBank/DDBJ whole genome shotgun (WGS) entry which is preliminary data.</text>
</comment>
<keyword evidence="3 8" id="KW-0812">Transmembrane</keyword>
<name>A0AAV2H544_LYMST</name>
<keyword evidence="2" id="KW-0597">Phosphoprotein</keyword>
<sequence length="507" mass="55795">MQTTSDEPQFPATGQESAEAIISDYTFYLPTIPANAHRTSANLRLSRPKLKISERDHMMVTIATDEDDVSTSSTDVENVKDDSAPTHRAKKRYKHAQKPKRRRSGSKTPTSSTSYTALALTDEKARKKQSAGKSASTLRSKSGERTPNENSLHNNAPLSTVESLDAYSIMCKGGSTHFQPIVGISTLSKEKVTDVGSVTAPELPLLKPPKPSAENVWSSLSEATKREEIDSMDDEPNDDSDVDDDQRRSDLYKNATASANSVPEPPDLTLGEGTDFQVETSVDDMGERSCCAAGAQNSGDAYHALGQAPTDALCTTGVEPEHILSSSPRDNGYLADTENIFYCSSFPKPCNSVNRHASARDETGHASADASSQRSTPSHSDDESTISPDLSERMRTIMPAALGLFRIRQSKVVQKAVHLTYFLTFLFMFACLLQLYTVFGVYGVLGTIPRPDPWPWLIFHTIFRATEFSIGLTTAFIAFFTLNHRHQRAKRRHLQQQHLDATRDCIV</sequence>
<dbReference type="Proteomes" id="UP001497497">
    <property type="component" value="Unassembled WGS sequence"/>
</dbReference>
<protein>
    <recommendedName>
        <fullName evidence="9">Proline-rich transmembrane protein 3/4 domain-containing protein</fullName>
    </recommendedName>
</protein>
<dbReference type="EMBL" id="CAXITT010000033">
    <property type="protein sequence ID" value="CAL1528497.1"/>
    <property type="molecule type" value="Genomic_DNA"/>
</dbReference>
<feature type="region of interest" description="Disordered" evidence="7">
    <location>
        <begin position="354"/>
        <end position="390"/>
    </location>
</feature>
<dbReference type="AlphaFoldDB" id="A0AAV2H544"/>
<dbReference type="InterPro" id="IPR059081">
    <property type="entry name" value="PRRT3-4"/>
</dbReference>